<evidence type="ECO:0000259" key="9">
    <source>
        <dbReference type="PROSITE" id="PS50940"/>
    </source>
</evidence>
<keyword evidence="5 6" id="KW-0326">Glycosidase</keyword>
<evidence type="ECO:0000256" key="2">
    <source>
        <dbReference type="ARBA" id="ARBA00022729"/>
    </source>
</evidence>
<feature type="region of interest" description="Disordered" evidence="8">
    <location>
        <begin position="78"/>
        <end position="113"/>
    </location>
</feature>
<evidence type="ECO:0000259" key="10">
    <source>
        <dbReference type="PROSITE" id="PS51910"/>
    </source>
</evidence>
<dbReference type="SMART" id="SM00494">
    <property type="entry name" value="ChtBD2"/>
    <property type="match status" value="1"/>
</dbReference>
<dbReference type="AlphaFoldDB" id="A0A8J2LK45"/>
<keyword evidence="3 6" id="KW-0378">Hydrolase</keyword>
<sequence length="984" mass="110580">MSQAQLSVWSSRPCNVYLSKVFWRRGSSLIRSITVKSNLKIHTYLEVLVVMDWRTICCLILLIAISHGDNPRRRLRLRRKNETASDNVPSSSSSNSIRVKSTSNGSSGGGRAGDTSKKLVCYYTNWSQYRPKIGKFLPEDIPADLCTHLIFAFGWMKKGKLSSFETNDETKDGKVGLYERINNLKKANPKLKTLLAIGGWSFGTQKFKEMSSTRYSRQLFVLSSIPYLRQRNFDGLDIDWEYPKGTEDKANYVLLLKELHEAFKAEAEETGKQKLLLSAAVPVGPDSIRGGYDVPAVSTYLDFINLMAYDFHGKWESQTGHNAPLYAPSSDSEWRKQLSVSHAASMWMRLGAPKEKLVIGMPTYGRSFTLSDPKNFSVNVATKGGGVAGVYTREGGFLAYYEICEILRTNKAQYVWDDEMKVPYLVDGDQWVGFDDETSIKIKMDWIKSNDFAGAMVWTVDMDDFKGDVCGGGGKYPLIKVMREEMMGIKRDGVPVDWSKHSKKIVLKPKPEAVRIPVSEVIKRKLVKDKEKELVEIEEEEEEEEDLNTKPGNIVCYFDSAALKRRGAGKMSLDTIDGSLCTILIYSGPPLKDNKLGSNDEVETAAKLLKLKEKNSELKILLSVSGDAALREMTSSVYRMNNFVYESVEFLRENQIDGIDVDWNVDSRAASVYTQLIKELRLAFEGEAKSSKAVRLLLSCKVNKKSLKNIDIEELSKYVDQFNVVTYDFTDDKLSHHSPLHSINEGDDSVDYIIATYLKDAPKEKVNVGIGAFGRTYELEDRSKFDIGAGINGGGVGGGVLGQKGFMAYYEICPFLDLPNTTLVWDNEQSVPFAYNDNQWIGFDDTRSLKTKTDWLKEQGFAGIFIYSMDLDDFTGDACGSGKFPLHKSVQTELKGYRVKQTYEGPYESSSPGAPGSKKRDPNEITCAEEDGHISYHKDKSDCTKYFMCEGERKHHMPCPAQLVFNPNENVCDWPENVEGCMAS</sequence>
<feature type="coiled-coil region" evidence="7">
    <location>
        <begin position="523"/>
        <end position="550"/>
    </location>
</feature>
<reference evidence="11" key="1">
    <citation type="submission" date="2021-06" db="EMBL/GenBank/DDBJ databases">
        <authorList>
            <person name="Hodson N. C."/>
            <person name="Mongue J. A."/>
            <person name="Jaron S. K."/>
        </authorList>
    </citation>
    <scope>NUCLEOTIDE SEQUENCE</scope>
</reference>
<dbReference type="FunFam" id="2.170.140.10:FF:000007">
    <property type="entry name" value="Acidic mammalian chitinase"/>
    <property type="match status" value="1"/>
</dbReference>
<dbReference type="PROSITE" id="PS01095">
    <property type="entry name" value="GH18_1"/>
    <property type="match status" value="1"/>
</dbReference>
<dbReference type="SMART" id="SM00636">
    <property type="entry name" value="Glyco_18"/>
    <property type="match status" value="2"/>
</dbReference>
<evidence type="ECO:0000256" key="4">
    <source>
        <dbReference type="ARBA" id="ARBA00023157"/>
    </source>
</evidence>
<organism evidence="11 12">
    <name type="scientific">Allacma fusca</name>
    <dbReference type="NCBI Taxonomy" id="39272"/>
    <lineage>
        <taxon>Eukaryota</taxon>
        <taxon>Metazoa</taxon>
        <taxon>Ecdysozoa</taxon>
        <taxon>Arthropoda</taxon>
        <taxon>Hexapoda</taxon>
        <taxon>Collembola</taxon>
        <taxon>Symphypleona</taxon>
        <taxon>Sminthuridae</taxon>
        <taxon>Allacma</taxon>
    </lineage>
</organism>
<feature type="domain" description="GH18" evidence="10">
    <location>
        <begin position="552"/>
        <end position="897"/>
    </location>
</feature>
<evidence type="ECO:0000256" key="6">
    <source>
        <dbReference type="RuleBase" id="RU000489"/>
    </source>
</evidence>
<dbReference type="PROSITE" id="PS50940">
    <property type="entry name" value="CHIT_BIND_II"/>
    <property type="match status" value="1"/>
</dbReference>
<keyword evidence="1" id="KW-0147">Chitin-binding</keyword>
<dbReference type="PANTHER" id="PTHR11177:SF317">
    <property type="entry name" value="CHITINASE 12-RELATED"/>
    <property type="match status" value="1"/>
</dbReference>
<evidence type="ECO:0000256" key="8">
    <source>
        <dbReference type="SAM" id="MobiDB-lite"/>
    </source>
</evidence>
<name>A0A8J2LK45_9HEXA</name>
<keyword evidence="2" id="KW-0732">Signal</keyword>
<dbReference type="CDD" id="cd02872">
    <property type="entry name" value="GH18_chitolectin_chitotriosidase"/>
    <property type="match status" value="1"/>
</dbReference>
<dbReference type="InterPro" id="IPR011583">
    <property type="entry name" value="Chitinase_II/V-like_cat"/>
</dbReference>
<evidence type="ECO:0000256" key="7">
    <source>
        <dbReference type="SAM" id="Coils"/>
    </source>
</evidence>
<evidence type="ECO:0000256" key="1">
    <source>
        <dbReference type="ARBA" id="ARBA00022669"/>
    </source>
</evidence>
<evidence type="ECO:0000256" key="5">
    <source>
        <dbReference type="ARBA" id="ARBA00023295"/>
    </source>
</evidence>
<keyword evidence="7" id="KW-0175">Coiled coil</keyword>
<dbReference type="InterPro" id="IPR002557">
    <property type="entry name" value="Chitin-bd_dom"/>
</dbReference>
<gene>
    <name evidence="11" type="ORF">AFUS01_LOCUS44432</name>
</gene>
<accession>A0A8J2LK45</accession>
<keyword evidence="4" id="KW-1015">Disulfide bond</keyword>
<dbReference type="OrthoDB" id="76388at2759"/>
<dbReference type="Proteomes" id="UP000708208">
    <property type="component" value="Unassembled WGS sequence"/>
</dbReference>
<dbReference type="EMBL" id="CAJVCH010570467">
    <property type="protein sequence ID" value="CAG7835000.1"/>
    <property type="molecule type" value="Genomic_DNA"/>
</dbReference>
<dbReference type="Pfam" id="PF00704">
    <property type="entry name" value="Glyco_hydro_18"/>
    <property type="match status" value="2"/>
</dbReference>
<feature type="region of interest" description="Disordered" evidence="8">
    <location>
        <begin position="903"/>
        <end position="923"/>
    </location>
</feature>
<dbReference type="PANTHER" id="PTHR11177">
    <property type="entry name" value="CHITINASE"/>
    <property type="match status" value="1"/>
</dbReference>
<evidence type="ECO:0000256" key="3">
    <source>
        <dbReference type="ARBA" id="ARBA00022801"/>
    </source>
</evidence>
<evidence type="ECO:0000313" key="11">
    <source>
        <dbReference type="EMBL" id="CAG7835000.1"/>
    </source>
</evidence>
<comment type="caution">
    <text evidence="11">The sequence shown here is derived from an EMBL/GenBank/DDBJ whole genome shotgun (WGS) entry which is preliminary data.</text>
</comment>
<feature type="compositionally biased region" description="Low complexity" evidence="8">
    <location>
        <begin position="85"/>
        <end position="104"/>
    </location>
</feature>
<dbReference type="PROSITE" id="PS51910">
    <property type="entry name" value="GH18_2"/>
    <property type="match status" value="2"/>
</dbReference>
<evidence type="ECO:0008006" key="13">
    <source>
        <dbReference type="Google" id="ProtNLM"/>
    </source>
</evidence>
<dbReference type="InterPro" id="IPR001223">
    <property type="entry name" value="Glyco_hydro18_cat"/>
</dbReference>
<dbReference type="FunFam" id="3.10.50.10:FF:000001">
    <property type="entry name" value="Chitinase 3-like 1"/>
    <property type="match status" value="2"/>
</dbReference>
<feature type="domain" description="Chitin-binding type-2" evidence="9">
    <location>
        <begin position="924"/>
        <end position="983"/>
    </location>
</feature>
<protein>
    <recommendedName>
        <fullName evidence="13">Chitinase</fullName>
    </recommendedName>
</protein>
<dbReference type="InterPro" id="IPR001579">
    <property type="entry name" value="Glyco_hydro_18_chit_AS"/>
</dbReference>
<dbReference type="GO" id="GO:0005576">
    <property type="term" value="C:extracellular region"/>
    <property type="evidence" value="ECO:0007669"/>
    <property type="project" value="InterPro"/>
</dbReference>
<dbReference type="GO" id="GO:0006032">
    <property type="term" value="P:chitin catabolic process"/>
    <property type="evidence" value="ECO:0007669"/>
    <property type="project" value="TreeGrafter"/>
</dbReference>
<feature type="domain" description="GH18" evidence="10">
    <location>
        <begin position="117"/>
        <end position="489"/>
    </location>
</feature>
<dbReference type="Pfam" id="PF01607">
    <property type="entry name" value="CBM_14"/>
    <property type="match status" value="1"/>
</dbReference>
<dbReference type="GO" id="GO:0005975">
    <property type="term" value="P:carbohydrate metabolic process"/>
    <property type="evidence" value="ECO:0007669"/>
    <property type="project" value="InterPro"/>
</dbReference>
<evidence type="ECO:0000313" key="12">
    <source>
        <dbReference type="Proteomes" id="UP000708208"/>
    </source>
</evidence>
<proteinExistence type="predicted"/>
<dbReference type="InterPro" id="IPR050314">
    <property type="entry name" value="Glycosyl_Hydrlase_18"/>
</dbReference>
<dbReference type="GO" id="GO:0008061">
    <property type="term" value="F:chitin binding"/>
    <property type="evidence" value="ECO:0007669"/>
    <property type="project" value="UniProtKB-KW"/>
</dbReference>
<dbReference type="FunFam" id="3.20.20.80:FF:000007">
    <property type="entry name" value="Acidic mammalian chitinase"/>
    <property type="match status" value="1"/>
</dbReference>
<dbReference type="GO" id="GO:0004568">
    <property type="term" value="F:chitinase activity"/>
    <property type="evidence" value="ECO:0007669"/>
    <property type="project" value="TreeGrafter"/>
</dbReference>
<keyword evidence="12" id="KW-1185">Reference proteome</keyword>